<gene>
    <name evidence="1" type="ORF">LTS18_012931</name>
</gene>
<accession>A0ACC3DVL9</accession>
<organism evidence="1 2">
    <name type="scientific">Coniosporium uncinatum</name>
    <dbReference type="NCBI Taxonomy" id="93489"/>
    <lineage>
        <taxon>Eukaryota</taxon>
        <taxon>Fungi</taxon>
        <taxon>Dikarya</taxon>
        <taxon>Ascomycota</taxon>
        <taxon>Pezizomycotina</taxon>
        <taxon>Dothideomycetes</taxon>
        <taxon>Dothideomycetes incertae sedis</taxon>
        <taxon>Coniosporium</taxon>
    </lineage>
</organism>
<sequence length="192" mass="21071">MGAPSSLPSPEEEAAIILLMVSRDYWSRAPPAANARSQSRSLSPTSMPSSPSMIKEEHTPPILPSRNAPARSGDKIIVTELLSRKHDPENDASYSDAHGHRISTLPSLPKYTPAFVKKYGNRGYVVTSPSIMQEIEGINKQSQRPEARDLMLRAFRSNGRTLKGLEENHVKDTAGSRHVCGERKAEVESING</sequence>
<evidence type="ECO:0000313" key="2">
    <source>
        <dbReference type="Proteomes" id="UP001186974"/>
    </source>
</evidence>
<evidence type="ECO:0000313" key="1">
    <source>
        <dbReference type="EMBL" id="KAK3080807.1"/>
    </source>
</evidence>
<keyword evidence="2" id="KW-1185">Reference proteome</keyword>
<dbReference type="EMBL" id="JAWDJW010000394">
    <property type="protein sequence ID" value="KAK3080807.1"/>
    <property type="molecule type" value="Genomic_DNA"/>
</dbReference>
<protein>
    <submittedName>
        <fullName evidence="1">Uncharacterized protein</fullName>
    </submittedName>
</protein>
<dbReference type="Proteomes" id="UP001186974">
    <property type="component" value="Unassembled WGS sequence"/>
</dbReference>
<comment type="caution">
    <text evidence="1">The sequence shown here is derived from an EMBL/GenBank/DDBJ whole genome shotgun (WGS) entry which is preliminary data.</text>
</comment>
<reference evidence="1" key="1">
    <citation type="submission" date="2024-09" db="EMBL/GenBank/DDBJ databases">
        <title>Black Yeasts Isolated from many extreme environments.</title>
        <authorList>
            <person name="Coleine C."/>
            <person name="Stajich J.E."/>
            <person name="Selbmann L."/>
        </authorList>
    </citation>
    <scope>NUCLEOTIDE SEQUENCE</scope>
    <source>
        <strain evidence="1">CCFEE 5737</strain>
    </source>
</reference>
<proteinExistence type="predicted"/>
<name>A0ACC3DVL9_9PEZI</name>